<organism evidence="2 3">
    <name type="scientific">Corynebacterium phoceense</name>
    <dbReference type="NCBI Taxonomy" id="1686286"/>
    <lineage>
        <taxon>Bacteria</taxon>
        <taxon>Bacillati</taxon>
        <taxon>Actinomycetota</taxon>
        <taxon>Actinomycetes</taxon>
        <taxon>Mycobacteriales</taxon>
        <taxon>Corynebacteriaceae</taxon>
        <taxon>Corynebacterium</taxon>
    </lineage>
</organism>
<evidence type="ECO:0000313" key="2">
    <source>
        <dbReference type="EMBL" id="TQE44126.1"/>
    </source>
</evidence>
<dbReference type="RefSeq" id="WP_066485014.1">
    <property type="nucleotide sequence ID" value="NZ_JADPQA010000010.1"/>
</dbReference>
<proteinExistence type="predicted"/>
<accession>A0A540R8R0</accession>
<name>A0A540R8R0_9CORY</name>
<feature type="transmembrane region" description="Helical" evidence="1">
    <location>
        <begin position="5"/>
        <end position="23"/>
    </location>
</feature>
<keyword evidence="1" id="KW-0812">Transmembrane</keyword>
<sequence length="63" mass="6604">MARAAIEFILGAVILAAAIWWFSVEGPSFLSLAPMVLMGVGGALMVAGFSNALDTHSPTKRKI</sequence>
<gene>
    <name evidence="2" type="ORF">EJK80_03070</name>
</gene>
<dbReference type="STRING" id="1686286.GCA_900092335_01267"/>
<dbReference type="GeneID" id="79852513"/>
<keyword evidence="3" id="KW-1185">Reference proteome</keyword>
<dbReference type="Proteomes" id="UP000318080">
    <property type="component" value="Unassembled WGS sequence"/>
</dbReference>
<keyword evidence="1" id="KW-0472">Membrane</keyword>
<keyword evidence="1" id="KW-1133">Transmembrane helix</keyword>
<dbReference type="EMBL" id="VHIR01000003">
    <property type="protein sequence ID" value="TQE44126.1"/>
    <property type="molecule type" value="Genomic_DNA"/>
</dbReference>
<dbReference type="AlphaFoldDB" id="A0A540R8R0"/>
<protein>
    <submittedName>
        <fullName evidence="2">Uncharacterized protein</fullName>
    </submittedName>
</protein>
<comment type="caution">
    <text evidence="2">The sequence shown here is derived from an EMBL/GenBank/DDBJ whole genome shotgun (WGS) entry which is preliminary data.</text>
</comment>
<feature type="transmembrane region" description="Helical" evidence="1">
    <location>
        <begin position="29"/>
        <end position="53"/>
    </location>
</feature>
<evidence type="ECO:0000313" key="3">
    <source>
        <dbReference type="Proteomes" id="UP000318080"/>
    </source>
</evidence>
<reference evidence="2 3" key="1">
    <citation type="submission" date="2019-06" db="EMBL/GenBank/DDBJ databases">
        <title>Draft genome of C. phoceense Strain 272.</title>
        <authorList>
            <person name="Pacheco L.G.C."/>
            <person name="Barberis C.M."/>
            <person name="Almuzara M.N."/>
            <person name="Traglia G.M."/>
            <person name="Santos C.S."/>
            <person name="Rocha D.J.P.G."/>
            <person name="Aguiar E.R.G.R."/>
            <person name="Vay C.A."/>
        </authorList>
    </citation>
    <scope>NUCLEOTIDE SEQUENCE [LARGE SCALE GENOMIC DNA]</scope>
    <source>
        <strain evidence="2 3">272</strain>
    </source>
</reference>
<evidence type="ECO:0000256" key="1">
    <source>
        <dbReference type="SAM" id="Phobius"/>
    </source>
</evidence>